<name>A0A078AL20_STYLE</name>
<evidence type="ECO:0000313" key="2">
    <source>
        <dbReference type="Proteomes" id="UP000039865"/>
    </source>
</evidence>
<proteinExistence type="predicted"/>
<accession>A0A078AL20</accession>
<keyword evidence="2" id="KW-1185">Reference proteome</keyword>
<evidence type="ECO:0000313" key="1">
    <source>
        <dbReference type="EMBL" id="CDW82132.1"/>
    </source>
</evidence>
<gene>
    <name evidence="1" type="primary">Contig15638.g16659</name>
    <name evidence="1" type="ORF">STYLEM_11159</name>
</gene>
<sequence length="151" mass="18089">MHVPITQIWGNFLNCQYEIICVQIPVILPLGYNPCLLKVINTKRIVCKNIFFQKWDCPPCYQVLESFVNIMLAPWDSISLFLFQHSEVYLIKPLRHHVQHELALWLHILPAQSNQMQKKHLFIASRRHKEIITRKIKDLINLFFQKYLHKE</sequence>
<dbReference type="AlphaFoldDB" id="A0A078AL20"/>
<protein>
    <submittedName>
        <fullName evidence="1">Uncharacterized protein</fullName>
    </submittedName>
</protein>
<reference evidence="1 2" key="1">
    <citation type="submission" date="2014-06" db="EMBL/GenBank/DDBJ databases">
        <authorList>
            <person name="Swart Estienne"/>
        </authorList>
    </citation>
    <scope>NUCLEOTIDE SEQUENCE [LARGE SCALE GENOMIC DNA]</scope>
    <source>
        <strain evidence="1 2">130c</strain>
    </source>
</reference>
<dbReference type="InParanoid" id="A0A078AL20"/>
<dbReference type="Proteomes" id="UP000039865">
    <property type="component" value="Unassembled WGS sequence"/>
</dbReference>
<organism evidence="1 2">
    <name type="scientific">Stylonychia lemnae</name>
    <name type="common">Ciliate</name>
    <dbReference type="NCBI Taxonomy" id="5949"/>
    <lineage>
        <taxon>Eukaryota</taxon>
        <taxon>Sar</taxon>
        <taxon>Alveolata</taxon>
        <taxon>Ciliophora</taxon>
        <taxon>Intramacronucleata</taxon>
        <taxon>Spirotrichea</taxon>
        <taxon>Stichotrichia</taxon>
        <taxon>Sporadotrichida</taxon>
        <taxon>Oxytrichidae</taxon>
        <taxon>Stylonychinae</taxon>
        <taxon>Stylonychia</taxon>
    </lineage>
</organism>
<dbReference type="EMBL" id="CCKQ01010610">
    <property type="protein sequence ID" value="CDW82132.1"/>
    <property type="molecule type" value="Genomic_DNA"/>
</dbReference>